<feature type="compositionally biased region" description="Polar residues" evidence="1">
    <location>
        <begin position="1"/>
        <end position="12"/>
    </location>
</feature>
<reference evidence="2" key="1">
    <citation type="submission" date="2021-09" db="EMBL/GenBank/DDBJ databases">
        <title>The genome of Mauremys mutica provides insights into the evolution of semi-aquatic lifestyle.</title>
        <authorList>
            <person name="Gong S."/>
            <person name="Gao Y."/>
        </authorList>
    </citation>
    <scope>NUCLEOTIDE SEQUENCE</scope>
    <source>
        <strain evidence="2">MM-2020</strain>
        <tissue evidence="2">Muscle</tissue>
    </source>
</reference>
<accession>A0A9D3XGL5</accession>
<evidence type="ECO:0000256" key="1">
    <source>
        <dbReference type="SAM" id="MobiDB-lite"/>
    </source>
</evidence>
<sequence>MCLSVPPSSLTSCAKAEGSSMQDPPPPPHYFPAVYSLPLITFSEIDWLPPAGGYEAFSCSWGCVHKLPEGEKLNGTCAMQHPLCEKVGLVLPPCCCSVDVKHAWMRQVEGC</sequence>
<dbReference type="Proteomes" id="UP000827986">
    <property type="component" value="Unassembled WGS sequence"/>
</dbReference>
<name>A0A9D3XGL5_9SAUR</name>
<organism evidence="2 3">
    <name type="scientific">Mauremys mutica</name>
    <name type="common">yellowpond turtle</name>
    <dbReference type="NCBI Taxonomy" id="74926"/>
    <lineage>
        <taxon>Eukaryota</taxon>
        <taxon>Metazoa</taxon>
        <taxon>Chordata</taxon>
        <taxon>Craniata</taxon>
        <taxon>Vertebrata</taxon>
        <taxon>Euteleostomi</taxon>
        <taxon>Archelosauria</taxon>
        <taxon>Testudinata</taxon>
        <taxon>Testudines</taxon>
        <taxon>Cryptodira</taxon>
        <taxon>Durocryptodira</taxon>
        <taxon>Testudinoidea</taxon>
        <taxon>Geoemydidae</taxon>
        <taxon>Geoemydinae</taxon>
        <taxon>Mauremys</taxon>
    </lineage>
</organism>
<dbReference type="EMBL" id="JAHDVG010000472">
    <property type="protein sequence ID" value="KAH1179256.1"/>
    <property type="molecule type" value="Genomic_DNA"/>
</dbReference>
<dbReference type="AlphaFoldDB" id="A0A9D3XGL5"/>
<comment type="caution">
    <text evidence="2">The sequence shown here is derived from an EMBL/GenBank/DDBJ whole genome shotgun (WGS) entry which is preliminary data.</text>
</comment>
<evidence type="ECO:0000313" key="3">
    <source>
        <dbReference type="Proteomes" id="UP000827986"/>
    </source>
</evidence>
<feature type="region of interest" description="Disordered" evidence="1">
    <location>
        <begin position="1"/>
        <end position="26"/>
    </location>
</feature>
<keyword evidence="3" id="KW-1185">Reference proteome</keyword>
<evidence type="ECO:0000313" key="2">
    <source>
        <dbReference type="EMBL" id="KAH1179256.1"/>
    </source>
</evidence>
<gene>
    <name evidence="2" type="ORF">KIL84_021839</name>
</gene>
<proteinExistence type="predicted"/>
<protein>
    <submittedName>
        <fullName evidence="2">Uncharacterized protein</fullName>
    </submittedName>
</protein>